<reference evidence="1 2" key="1">
    <citation type="submission" date="2016-01" db="EMBL/GenBank/DDBJ databases">
        <title>Mycobacterium immunogenum strain CD11_6 genome sequencing and assembly.</title>
        <authorList>
            <person name="Kaur G."/>
            <person name="Nair G.R."/>
            <person name="Mayilraj S."/>
        </authorList>
    </citation>
    <scope>NUCLEOTIDE SEQUENCE [LARGE SCALE GENOMIC DNA]</scope>
    <source>
        <strain evidence="1 2">CD11-6</strain>
    </source>
</reference>
<evidence type="ECO:0000313" key="1">
    <source>
        <dbReference type="EMBL" id="OAT69189.1"/>
    </source>
</evidence>
<sequence length="189" mass="20752">MSDPASRPSAELAEVEIDRGLLPTRVQFRGGLQSDQYEKAFVAAYARALMDNSMARCETGDFDGPSIFPSRRARISGYLKARTWDEYCDMVGESLANDFRAESRFRDAVGEPGIAVTADYRRINGVNVSSPWAASVGAGVVASEIVSCANNIRAQRDREKSVVGTESLGDDELEVMLQQHAGRLLERTR</sequence>
<dbReference type="Proteomes" id="UP000186919">
    <property type="component" value="Unassembled WGS sequence"/>
</dbReference>
<accession>A0A179VBB9</accession>
<dbReference type="EMBL" id="LQYE01000008">
    <property type="protein sequence ID" value="OAT69189.1"/>
    <property type="molecule type" value="Genomic_DNA"/>
</dbReference>
<name>A0A179VBB9_9MYCO</name>
<comment type="caution">
    <text evidence="1">The sequence shown here is derived from an EMBL/GenBank/DDBJ whole genome shotgun (WGS) entry which is preliminary data.</text>
</comment>
<dbReference type="RefSeq" id="WP_064629059.1">
    <property type="nucleotide sequence ID" value="NZ_LQYE01000008.1"/>
</dbReference>
<evidence type="ECO:0000313" key="2">
    <source>
        <dbReference type="Proteomes" id="UP000186919"/>
    </source>
</evidence>
<dbReference type="AlphaFoldDB" id="A0A179VBB9"/>
<gene>
    <name evidence="1" type="ORF">AWB85_22100</name>
</gene>
<organism evidence="1 2">
    <name type="scientific">Mycobacteroides immunogenum</name>
    <dbReference type="NCBI Taxonomy" id="83262"/>
    <lineage>
        <taxon>Bacteria</taxon>
        <taxon>Bacillati</taxon>
        <taxon>Actinomycetota</taxon>
        <taxon>Actinomycetes</taxon>
        <taxon>Mycobacteriales</taxon>
        <taxon>Mycobacteriaceae</taxon>
        <taxon>Mycobacteroides</taxon>
    </lineage>
</organism>
<protein>
    <submittedName>
        <fullName evidence="1">Uncharacterized protein</fullName>
    </submittedName>
</protein>
<proteinExistence type="predicted"/>